<evidence type="ECO:0000313" key="1">
    <source>
        <dbReference type="EMBL" id="GFY38105.1"/>
    </source>
</evidence>
<dbReference type="Proteomes" id="UP000886998">
    <property type="component" value="Unassembled WGS sequence"/>
</dbReference>
<dbReference type="AlphaFoldDB" id="A0A8X6WN81"/>
<protein>
    <submittedName>
        <fullName evidence="1">Uncharacterized protein</fullName>
    </submittedName>
</protein>
<organism evidence="1 2">
    <name type="scientific">Trichonephila inaurata madagascariensis</name>
    <dbReference type="NCBI Taxonomy" id="2747483"/>
    <lineage>
        <taxon>Eukaryota</taxon>
        <taxon>Metazoa</taxon>
        <taxon>Ecdysozoa</taxon>
        <taxon>Arthropoda</taxon>
        <taxon>Chelicerata</taxon>
        <taxon>Arachnida</taxon>
        <taxon>Araneae</taxon>
        <taxon>Araneomorphae</taxon>
        <taxon>Entelegynae</taxon>
        <taxon>Araneoidea</taxon>
        <taxon>Nephilidae</taxon>
        <taxon>Trichonephila</taxon>
        <taxon>Trichonephila inaurata</taxon>
    </lineage>
</organism>
<proteinExistence type="predicted"/>
<keyword evidence="2" id="KW-1185">Reference proteome</keyword>
<sequence length="86" mass="9621">MASSQPFKQTVLSFQVIPKLYHQNASSDVKSHHRNGSCNPIPVLMDGRTAQVTVSLFLGIVQAAHKCHVLCLLTQEDPIRRTRCHK</sequence>
<comment type="caution">
    <text evidence="1">The sequence shown here is derived from an EMBL/GenBank/DDBJ whole genome shotgun (WGS) entry which is preliminary data.</text>
</comment>
<evidence type="ECO:0000313" key="2">
    <source>
        <dbReference type="Proteomes" id="UP000886998"/>
    </source>
</evidence>
<accession>A0A8X6WN81</accession>
<dbReference type="EMBL" id="BMAV01000656">
    <property type="protein sequence ID" value="GFY38105.1"/>
    <property type="molecule type" value="Genomic_DNA"/>
</dbReference>
<reference evidence="1" key="1">
    <citation type="submission" date="2020-08" db="EMBL/GenBank/DDBJ databases">
        <title>Multicomponent nature underlies the extraordinary mechanical properties of spider dragline silk.</title>
        <authorList>
            <person name="Kono N."/>
            <person name="Nakamura H."/>
            <person name="Mori M."/>
            <person name="Yoshida Y."/>
            <person name="Ohtoshi R."/>
            <person name="Malay A.D."/>
            <person name="Moran D.A.P."/>
            <person name="Tomita M."/>
            <person name="Numata K."/>
            <person name="Arakawa K."/>
        </authorList>
    </citation>
    <scope>NUCLEOTIDE SEQUENCE</scope>
</reference>
<name>A0A8X6WN81_9ARAC</name>
<gene>
    <name evidence="1" type="ORF">TNIN_398271</name>
</gene>